<name>A0A8S9P063_BRACR</name>
<sequence length="267" mass="29796">MRAQFQNSNVKRSKSLHNDQQQEEEEENDAIKKEPISGTSASRSRFESVLLKGIERRLWLGLTSVSNRDFSKISIGSCAPFVFLINWTIQSGVSETFAFLKLRKVSCDTRHLLYGGQRVTPDASSYNIVTPVSLTLRTTGHQQYPMQHGTEVSNLEDAAGCSNDQTAQLQARIISGNAGRLLPPPSKPRLYDELVIIERAIKPFEELQLISKQLVFKRIKGAIGFTPNTLAIRSALINAKYFGISKICIKSDRQVFVKASNSKAFFG</sequence>
<proteinExistence type="predicted"/>
<gene>
    <name evidence="2" type="ORF">F2Q69_00004613</name>
</gene>
<evidence type="ECO:0000313" key="3">
    <source>
        <dbReference type="Proteomes" id="UP000712600"/>
    </source>
</evidence>
<dbReference type="Proteomes" id="UP000712600">
    <property type="component" value="Unassembled WGS sequence"/>
</dbReference>
<comment type="caution">
    <text evidence="2">The sequence shown here is derived from an EMBL/GenBank/DDBJ whole genome shotgun (WGS) entry which is preliminary data.</text>
</comment>
<evidence type="ECO:0000313" key="2">
    <source>
        <dbReference type="EMBL" id="KAF3508095.1"/>
    </source>
</evidence>
<feature type="region of interest" description="Disordered" evidence="1">
    <location>
        <begin position="1"/>
        <end position="39"/>
    </location>
</feature>
<protein>
    <submittedName>
        <fullName evidence="2">Uncharacterized protein</fullName>
    </submittedName>
</protein>
<dbReference type="EMBL" id="QGKX02001521">
    <property type="protein sequence ID" value="KAF3508095.1"/>
    <property type="molecule type" value="Genomic_DNA"/>
</dbReference>
<dbReference type="AlphaFoldDB" id="A0A8S9P063"/>
<reference evidence="2" key="1">
    <citation type="submission" date="2019-12" db="EMBL/GenBank/DDBJ databases">
        <title>Genome sequencing and annotation of Brassica cretica.</title>
        <authorList>
            <person name="Studholme D.J."/>
            <person name="Sarris P."/>
        </authorList>
    </citation>
    <scope>NUCLEOTIDE SEQUENCE</scope>
    <source>
        <strain evidence="2">PFS-109/04</strain>
        <tissue evidence="2">Leaf</tissue>
    </source>
</reference>
<accession>A0A8S9P063</accession>
<feature type="compositionally biased region" description="Polar residues" evidence="1">
    <location>
        <begin position="1"/>
        <end position="10"/>
    </location>
</feature>
<organism evidence="2 3">
    <name type="scientific">Brassica cretica</name>
    <name type="common">Mustard</name>
    <dbReference type="NCBI Taxonomy" id="69181"/>
    <lineage>
        <taxon>Eukaryota</taxon>
        <taxon>Viridiplantae</taxon>
        <taxon>Streptophyta</taxon>
        <taxon>Embryophyta</taxon>
        <taxon>Tracheophyta</taxon>
        <taxon>Spermatophyta</taxon>
        <taxon>Magnoliopsida</taxon>
        <taxon>eudicotyledons</taxon>
        <taxon>Gunneridae</taxon>
        <taxon>Pentapetalae</taxon>
        <taxon>rosids</taxon>
        <taxon>malvids</taxon>
        <taxon>Brassicales</taxon>
        <taxon>Brassicaceae</taxon>
        <taxon>Brassiceae</taxon>
        <taxon>Brassica</taxon>
    </lineage>
</organism>
<evidence type="ECO:0000256" key="1">
    <source>
        <dbReference type="SAM" id="MobiDB-lite"/>
    </source>
</evidence>